<evidence type="ECO:0000259" key="6">
    <source>
        <dbReference type="Pfam" id="PF07727"/>
    </source>
</evidence>
<dbReference type="InterPro" id="IPR057670">
    <property type="entry name" value="SH3_retrovirus"/>
</dbReference>
<keyword evidence="3" id="KW-0378">Hydrolase</keyword>
<feature type="compositionally biased region" description="Basic and acidic residues" evidence="5">
    <location>
        <begin position="220"/>
        <end position="234"/>
    </location>
</feature>
<dbReference type="InterPro" id="IPR013103">
    <property type="entry name" value="RVT_2"/>
</dbReference>
<dbReference type="GO" id="GO:0006508">
    <property type="term" value="P:proteolysis"/>
    <property type="evidence" value="ECO:0007669"/>
    <property type="project" value="UniProtKB-KW"/>
</dbReference>
<feature type="region of interest" description="Disordered" evidence="5">
    <location>
        <begin position="1483"/>
        <end position="1518"/>
    </location>
</feature>
<dbReference type="Pfam" id="PF22936">
    <property type="entry name" value="Pol_BBD"/>
    <property type="match status" value="1"/>
</dbReference>
<dbReference type="InterPro" id="IPR025724">
    <property type="entry name" value="GAG-pre-integrase_dom"/>
</dbReference>
<organism evidence="10">
    <name type="scientific">Tanacetum cinerariifolium</name>
    <name type="common">Dalmatian daisy</name>
    <name type="synonym">Chrysanthemum cinerariifolium</name>
    <dbReference type="NCBI Taxonomy" id="118510"/>
    <lineage>
        <taxon>Eukaryota</taxon>
        <taxon>Viridiplantae</taxon>
        <taxon>Streptophyta</taxon>
        <taxon>Embryophyta</taxon>
        <taxon>Tracheophyta</taxon>
        <taxon>Spermatophyta</taxon>
        <taxon>Magnoliopsida</taxon>
        <taxon>eudicotyledons</taxon>
        <taxon>Gunneridae</taxon>
        <taxon>Pentapetalae</taxon>
        <taxon>asterids</taxon>
        <taxon>campanulids</taxon>
        <taxon>Asterales</taxon>
        <taxon>Asteraceae</taxon>
        <taxon>Asteroideae</taxon>
        <taxon>Anthemideae</taxon>
        <taxon>Anthemidinae</taxon>
        <taxon>Tanacetum</taxon>
    </lineage>
</organism>
<feature type="domain" description="Retroviral polymerase SH3-like" evidence="9">
    <location>
        <begin position="687"/>
        <end position="731"/>
    </location>
</feature>
<dbReference type="GO" id="GO:0008270">
    <property type="term" value="F:zinc ion binding"/>
    <property type="evidence" value="ECO:0007669"/>
    <property type="project" value="InterPro"/>
</dbReference>
<dbReference type="GO" id="GO:0008233">
    <property type="term" value="F:peptidase activity"/>
    <property type="evidence" value="ECO:0007669"/>
    <property type="project" value="UniProtKB-KW"/>
</dbReference>
<keyword evidence="4" id="KW-0175">Coiled coil</keyword>
<dbReference type="PANTHER" id="PTHR42648:SF32">
    <property type="entry name" value="RIBONUCLEASE H-LIKE DOMAIN, GAG-PRE-INTEGRASE DOMAIN PROTEIN-RELATED"/>
    <property type="match status" value="1"/>
</dbReference>
<feature type="region of interest" description="Disordered" evidence="5">
    <location>
        <begin position="1443"/>
        <end position="1466"/>
    </location>
</feature>
<feature type="compositionally biased region" description="Low complexity" evidence="5">
    <location>
        <begin position="1483"/>
        <end position="1509"/>
    </location>
</feature>
<sequence>MDSQSTPVVFTAKLPILNPNEFDLWKMSIEQYFLMTDYSLWEVIINGDSLIPTVVVEDVNLKFLRSLLSEWKTHTLIWRNKANLEEHSLDDLFNSLRIYEAEVKHSSFPGNPTQNIAFVSSSNTDSTTDSVSAPTSVFTVCAQLPVSSHLNIDVDDLKEIDMRWQMAMLTMRPRRFLQKTGRNLGDNRATTMGFDMSKVECYNCHRKGDFARECRSPKDNRRTVATEPQRRHVPVETSTSNALVSQCDGIRSYDWSYQVEEEPANFALMAIPSDNETSEHANLSGHYVLPVEEPILDATPIPTSSKTNGVPAVVITKSKPVSVTTSRPVSAAVPKIMATKPTHALSLHTKTNSNIRRHKTSRKFSKTSNSSPKVTAAHTKVVSAAKGKKGKWGNPQHALKDKGVIDSGCSWHMTGNMSYLSDFQELYGGYVAFGGNPKGGKILGKGKIKTSKLDFEDVYLVKELKFNLFSVSQICDKKNKVLFTDSECLVLSLDFKLPNESQVLLRVPRENNMYNVNLKDIVPSGDLTYLFAKATIDESNLWHRRLGHINFKTINKLVKGNLVRGLPTKVFENQNTCVACMKGKQHRASCKTKPVSSITQPLFRLHMDLFGPTFVKSLSKKCYCLVITDNYSRFTWVFFLATKDETSSILNTFVTSLENQLSLKVKIPYYLFHFRLKQLILLVMSRIRKFKGNVDEGFLVGYSVNSKVFRVFNSRTRIVQETLHVNFLENKPNVAGTGLTWLFDIDNLTRTINYQPVTTGNQSNPSADFQEEFDAGKTGKEANQQYMLFLMWSTGSINPQNKEGDATFDSKEHSAEHPESTVNLSPSCNALSREQNDITKKKDKGKSHVDYFTGNKDFNEDFEDYSEDNSNDVSAAGPIVPTAGQNYSNSTNPISAAGPLNSNTSLIHGNSLFQDASQSSDMLENEDIVYSDHKNVGAEADFNNLETSITVSPIPTTRIHNAHPISQIISNLSSTTQTRSMARINKDQGGISQILNEDFHTCMFACFLLQKEPKRVHQALKDPTWIEAMQEELFQFKMQKDERGIVVRNKARLVAQRHTQEEGIDYEEVFAPVARIEAITLFLAYASFMGFMVYQMDVKSAFLYGTIKEEVYVKQKEDGIFINKDKYVAEILKKFRLTKGKLASTPIDTKKPLLKDPDGEDVDVHIYRSMIGSLMYLTSSRPDIMFAICACQTVVATSSTEAEYVAGASCCAQVLWIQNQMLDYDYVAYALTMNPTIYVSCIKQFWNTVAVKQSNDVTRLQALVDKKKVVVTKATIKDALHLDDAEGVECLPNEEIFTTLVRMGYEKPFTKLTFYKAFFLSQWKFLIHTILQSMSAKRTLWNEFSSAMASAVICLATCHTFNFSRYIFESLVRNVDSSSKFYMYPRFIHLIIQNQLGDLSTHSTKYISPALTQKVFANMRRVGKGCSGVETPLFEGMLVAREPENQGDAEEQGAAKEQGHDNTAAEEPVTVVDDVVDQSIQSPTLLTPPTQQPQDLPSTSQVQSPSPQQQSPPPAQPQGAYFLMSLLQEALDACVTLTRRVKHLEHDKVAQDLEILKLKTRVKELERAKKVKTIKLRRLREVGTSQRIESSDDTLIEDISNQGRVIVKSDKDEDHATKVLSMQEDEPGIQEAVEVVTTAKLITEVVAAVSEIVSAAAVVQADVLAASVNAAAVMTTAAPVKVAVPSTKRRRGVVIRDLEEELSAKTPNETKSKDKVKEIDWEVEMDHVKQKAKENPYVQRYQVMKKRPQTEAQARRNTMVYLKNTTGFTLDYFKRMTYDDIHPIFEAKFNANVKFLLKSKEQLEEEESRAIALINETPAQKAAKRRKLNKGAEDVEDLKQHLEIVPDEVDDVFTEATPLARKMMFGRIDGQDNVWKDQRSVHGQALVKSWKLLTSCKVHIISFTTTQIILLIERRYPLSKFTLEQMINVVRLQVEEQSEMSLEHIRFTRKQLQEGQHN</sequence>
<dbReference type="GO" id="GO:0003676">
    <property type="term" value="F:nucleic acid binding"/>
    <property type="evidence" value="ECO:0007669"/>
    <property type="project" value="InterPro"/>
</dbReference>
<evidence type="ECO:0000259" key="8">
    <source>
        <dbReference type="Pfam" id="PF22936"/>
    </source>
</evidence>
<feature type="compositionally biased region" description="Basic residues" evidence="5">
    <location>
        <begin position="355"/>
        <end position="365"/>
    </location>
</feature>
<dbReference type="PANTHER" id="PTHR42648">
    <property type="entry name" value="TRANSPOSASE, PUTATIVE-RELATED"/>
    <property type="match status" value="1"/>
</dbReference>
<dbReference type="InterPro" id="IPR054722">
    <property type="entry name" value="PolX-like_BBD"/>
</dbReference>
<evidence type="ECO:0000256" key="4">
    <source>
        <dbReference type="SAM" id="Coils"/>
    </source>
</evidence>
<feature type="domain" description="Reverse transcriptase Ty1/copia-type" evidence="6">
    <location>
        <begin position="1035"/>
        <end position="1116"/>
    </location>
</feature>
<evidence type="ECO:0000256" key="5">
    <source>
        <dbReference type="SAM" id="MobiDB-lite"/>
    </source>
</evidence>
<dbReference type="InterPro" id="IPR012337">
    <property type="entry name" value="RNaseH-like_sf"/>
</dbReference>
<dbReference type="InterPro" id="IPR036397">
    <property type="entry name" value="RNaseH_sf"/>
</dbReference>
<evidence type="ECO:0000259" key="7">
    <source>
        <dbReference type="Pfam" id="PF13976"/>
    </source>
</evidence>
<evidence type="ECO:0000313" key="10">
    <source>
        <dbReference type="EMBL" id="GEU70350.1"/>
    </source>
</evidence>
<dbReference type="InterPro" id="IPR039537">
    <property type="entry name" value="Retrotran_Ty1/copia-like"/>
</dbReference>
<gene>
    <name evidence="10" type="ORF">Tci_042328</name>
</gene>
<feature type="coiled-coil region" evidence="4">
    <location>
        <begin position="1527"/>
        <end position="1582"/>
    </location>
</feature>
<dbReference type="SUPFAM" id="SSF57756">
    <property type="entry name" value="Retrovirus zinc finger-like domains"/>
    <property type="match status" value="1"/>
</dbReference>
<evidence type="ECO:0000256" key="3">
    <source>
        <dbReference type="ARBA" id="ARBA00022801"/>
    </source>
</evidence>
<feature type="region of interest" description="Disordered" evidence="5">
    <location>
        <begin position="351"/>
        <end position="378"/>
    </location>
</feature>
<feature type="compositionally biased region" description="Basic and acidic residues" evidence="5">
    <location>
        <begin position="802"/>
        <end position="819"/>
    </location>
</feature>
<dbReference type="SUPFAM" id="SSF53098">
    <property type="entry name" value="Ribonuclease H-like"/>
    <property type="match status" value="1"/>
</dbReference>
<accession>A0A6L2M9M6</accession>
<feature type="region of interest" description="Disordered" evidence="5">
    <location>
        <begin position="220"/>
        <end position="240"/>
    </location>
</feature>
<name>A0A6L2M9M6_TANCI</name>
<feature type="coiled-coil region" evidence="4">
    <location>
        <begin position="1786"/>
        <end position="1816"/>
    </location>
</feature>
<reference evidence="10" key="1">
    <citation type="journal article" date="2019" name="Sci. Rep.">
        <title>Draft genome of Tanacetum cinerariifolium, the natural source of mosquito coil.</title>
        <authorList>
            <person name="Yamashiro T."/>
            <person name="Shiraishi A."/>
            <person name="Satake H."/>
            <person name="Nakayama K."/>
        </authorList>
    </citation>
    <scope>NUCLEOTIDE SEQUENCE</scope>
</reference>
<dbReference type="Gene3D" id="3.30.420.10">
    <property type="entry name" value="Ribonuclease H-like superfamily/Ribonuclease H"/>
    <property type="match status" value="1"/>
</dbReference>
<evidence type="ECO:0000256" key="1">
    <source>
        <dbReference type="ARBA" id="ARBA00022670"/>
    </source>
</evidence>
<feature type="region of interest" description="Disordered" evidence="5">
    <location>
        <begin position="800"/>
        <end position="827"/>
    </location>
</feature>
<evidence type="ECO:0000256" key="2">
    <source>
        <dbReference type="ARBA" id="ARBA00022723"/>
    </source>
</evidence>
<dbReference type="Pfam" id="PF07727">
    <property type="entry name" value="RVT_2"/>
    <property type="match status" value="1"/>
</dbReference>
<comment type="caution">
    <text evidence="10">The sequence shown here is derived from an EMBL/GenBank/DDBJ whole genome shotgun (WGS) entry which is preliminary data.</text>
</comment>
<proteinExistence type="predicted"/>
<keyword evidence="1" id="KW-0645">Protease</keyword>
<dbReference type="Pfam" id="PF13976">
    <property type="entry name" value="gag_pre-integrs"/>
    <property type="match status" value="1"/>
</dbReference>
<feature type="domain" description="Retrovirus-related Pol polyprotein from transposon TNT 1-94-like beta-barrel" evidence="8">
    <location>
        <begin position="404"/>
        <end position="477"/>
    </location>
</feature>
<evidence type="ECO:0000259" key="9">
    <source>
        <dbReference type="Pfam" id="PF25597"/>
    </source>
</evidence>
<dbReference type="EMBL" id="BKCJ010006097">
    <property type="protein sequence ID" value="GEU70350.1"/>
    <property type="molecule type" value="Genomic_DNA"/>
</dbReference>
<feature type="domain" description="GAG-pre-integrase" evidence="7">
    <location>
        <begin position="528"/>
        <end position="585"/>
    </location>
</feature>
<dbReference type="Pfam" id="PF25597">
    <property type="entry name" value="SH3_retrovirus"/>
    <property type="match status" value="1"/>
</dbReference>
<protein>
    <submittedName>
        <fullName evidence="10">Putative ribonuclease H-like domain-containing protein</fullName>
    </submittedName>
</protein>
<dbReference type="InterPro" id="IPR036875">
    <property type="entry name" value="Znf_CCHC_sf"/>
</dbReference>
<keyword evidence="2" id="KW-0479">Metal-binding</keyword>